<evidence type="ECO:0000256" key="2">
    <source>
        <dbReference type="ARBA" id="ARBA00004913"/>
    </source>
</evidence>
<keyword evidence="11" id="KW-0560">Oxidoreductase</keyword>
<dbReference type="InterPro" id="IPR016166">
    <property type="entry name" value="FAD-bd_PCMH"/>
</dbReference>
<keyword evidence="5" id="KW-0285">Flavoprotein</keyword>
<dbReference type="AlphaFoldDB" id="A0ABD1G2Q9"/>
<dbReference type="PANTHER" id="PTHR32448">
    <property type="entry name" value="OS08G0158400 PROTEIN"/>
    <property type="match status" value="1"/>
</dbReference>
<dbReference type="Pfam" id="PF01565">
    <property type="entry name" value="FAD_binding_4"/>
    <property type="match status" value="1"/>
</dbReference>
<evidence type="ECO:0000313" key="11">
    <source>
        <dbReference type="EMBL" id="KAL1538390.1"/>
    </source>
</evidence>
<dbReference type="PROSITE" id="PS51387">
    <property type="entry name" value="FAD_PCMH"/>
    <property type="match status" value="1"/>
</dbReference>
<dbReference type="GO" id="GO:0045551">
    <property type="term" value="F:cinnamyl-alcohol dehydrogenase activity"/>
    <property type="evidence" value="ECO:0007669"/>
    <property type="project" value="UniProtKB-EC"/>
</dbReference>
<proteinExistence type="inferred from homology"/>
<dbReference type="SUPFAM" id="SSF56176">
    <property type="entry name" value="FAD-binding/transporter-associated domain-like"/>
    <property type="match status" value="1"/>
</dbReference>
<dbReference type="Gene3D" id="3.30.43.10">
    <property type="entry name" value="Uridine Diphospho-n-acetylenolpyruvylglucosamine Reductase, domain 2"/>
    <property type="match status" value="1"/>
</dbReference>
<dbReference type="InterPro" id="IPR016167">
    <property type="entry name" value="FAD-bd_PCMH_sub1"/>
</dbReference>
<name>A0ABD1G2Q9_SALDI</name>
<evidence type="ECO:0000256" key="5">
    <source>
        <dbReference type="ARBA" id="ARBA00022630"/>
    </source>
</evidence>
<evidence type="ECO:0000313" key="12">
    <source>
        <dbReference type="Proteomes" id="UP001567538"/>
    </source>
</evidence>
<keyword evidence="9" id="KW-0325">Glycoprotein</keyword>
<reference evidence="11 12" key="1">
    <citation type="submission" date="2024-06" db="EMBL/GenBank/DDBJ databases">
        <title>A chromosome level genome sequence of Diviner's sage (Salvia divinorum).</title>
        <authorList>
            <person name="Ford S.A."/>
            <person name="Ro D.-K."/>
            <person name="Ness R.W."/>
            <person name="Phillips M.A."/>
        </authorList>
    </citation>
    <scope>NUCLEOTIDE SEQUENCE [LARGE SCALE GENOMIC DNA]</scope>
    <source>
        <strain evidence="11">SAF-2024a</strain>
        <tissue evidence="11">Leaf</tissue>
    </source>
</reference>
<dbReference type="InterPro" id="IPR036318">
    <property type="entry name" value="FAD-bd_PCMH-like_sf"/>
</dbReference>
<evidence type="ECO:0000256" key="9">
    <source>
        <dbReference type="ARBA" id="ARBA00023180"/>
    </source>
</evidence>
<evidence type="ECO:0000259" key="10">
    <source>
        <dbReference type="PROSITE" id="PS51387"/>
    </source>
</evidence>
<evidence type="ECO:0000256" key="8">
    <source>
        <dbReference type="ARBA" id="ARBA00023157"/>
    </source>
</evidence>
<dbReference type="Gene3D" id="3.40.462.20">
    <property type="match status" value="1"/>
</dbReference>
<sequence>MKTPSVSSFLECFSQECENHSSITNVIYTPSNPSYTSVLESTIRNTRFISESTPKPQVIITPEHESQIPPIVRCAKKTGLEIRTRSGGHDMEGLSYVSQVPFVIIDLVNFTEVTVNVEEKTAWIEAGTTTGVVYYRIAEKSSTLGFPGAICTTIGVGGHYSGGGYGTLLRKYGLAGDNVIDARIVDVSGNILDRESMGEDLFWAIRGGGAASFGVVTAWKVQLVDVPETVTVFSINRNVEEQNGAELWHRWQYVAPQADKDLFVGVIVVRVETTVQVNFFSAFQGGADRLVSYMQEIFPELGLVREDCTEVSWVQSTLFSNQMPVDPLDALLNRVQPGLRQLKAKSDYVREPVPLNAIKGMVSMLREPEADETIYYMVPYGGKMDEISESETPFPHRAGALYKLAGLTYWQDSEAADADRYISWSRKYYEYMTPYVSSSPREAYYNYRDLDIGVNNVVGETSYEQASVWGKPYYKDNFERLVKVKTAVDPDNFFRNEQSIPPLPCAAADV</sequence>
<comment type="caution">
    <text evidence="11">The sequence shown here is derived from an EMBL/GenBank/DDBJ whole genome shotgun (WGS) entry which is preliminary data.</text>
</comment>
<protein>
    <submittedName>
        <fullName evidence="11">Cinnamyl-alcohol dehydrogenase</fullName>
        <ecNumber evidence="11">1.1.1.195</ecNumber>
    </submittedName>
</protein>
<feature type="domain" description="FAD-binding PCMH-type" evidence="10">
    <location>
        <begin position="52"/>
        <end position="226"/>
    </location>
</feature>
<comment type="pathway">
    <text evidence="2">Alkaloid biosynthesis.</text>
</comment>
<evidence type="ECO:0000256" key="1">
    <source>
        <dbReference type="ARBA" id="ARBA00001974"/>
    </source>
</evidence>
<dbReference type="EC" id="1.1.1.195" evidence="11"/>
<dbReference type="FunFam" id="3.30.43.10:FF:000004">
    <property type="entry name" value="Berberine bridge enzyme-like 15"/>
    <property type="match status" value="1"/>
</dbReference>
<keyword evidence="7" id="KW-0274">FAD</keyword>
<comment type="cofactor">
    <cofactor evidence="1">
        <name>FAD</name>
        <dbReference type="ChEBI" id="CHEBI:57692"/>
    </cofactor>
</comment>
<comment type="similarity">
    <text evidence="3">Belongs to the oxygen-dependent FAD-linked oxidoreductase family.</text>
</comment>
<organism evidence="11 12">
    <name type="scientific">Salvia divinorum</name>
    <name type="common">Maria pastora</name>
    <name type="synonym">Diviner's sage</name>
    <dbReference type="NCBI Taxonomy" id="28513"/>
    <lineage>
        <taxon>Eukaryota</taxon>
        <taxon>Viridiplantae</taxon>
        <taxon>Streptophyta</taxon>
        <taxon>Embryophyta</taxon>
        <taxon>Tracheophyta</taxon>
        <taxon>Spermatophyta</taxon>
        <taxon>Magnoliopsida</taxon>
        <taxon>eudicotyledons</taxon>
        <taxon>Gunneridae</taxon>
        <taxon>Pentapetalae</taxon>
        <taxon>asterids</taxon>
        <taxon>lamiids</taxon>
        <taxon>Lamiales</taxon>
        <taxon>Lamiaceae</taxon>
        <taxon>Nepetoideae</taxon>
        <taxon>Mentheae</taxon>
        <taxon>Salviinae</taxon>
        <taxon>Salvia</taxon>
        <taxon>Salvia subgen. Calosphace</taxon>
    </lineage>
</organism>
<gene>
    <name evidence="11" type="ORF">AAHA92_27145</name>
</gene>
<evidence type="ECO:0000256" key="7">
    <source>
        <dbReference type="ARBA" id="ARBA00022827"/>
    </source>
</evidence>
<evidence type="ECO:0000256" key="4">
    <source>
        <dbReference type="ARBA" id="ARBA00022589"/>
    </source>
</evidence>
<dbReference type="EMBL" id="JBEAFC010000010">
    <property type="protein sequence ID" value="KAL1538390.1"/>
    <property type="molecule type" value="Genomic_DNA"/>
</dbReference>
<evidence type="ECO:0000256" key="3">
    <source>
        <dbReference type="ARBA" id="ARBA00005466"/>
    </source>
</evidence>
<dbReference type="InterPro" id="IPR012951">
    <property type="entry name" value="BBE"/>
</dbReference>
<keyword evidence="12" id="KW-1185">Reference proteome</keyword>
<keyword evidence="4" id="KW-0017">Alkaloid metabolism</keyword>
<accession>A0ABD1G2Q9</accession>
<evidence type="ECO:0000256" key="6">
    <source>
        <dbReference type="ARBA" id="ARBA00022729"/>
    </source>
</evidence>
<keyword evidence="8" id="KW-1015">Disulfide bond</keyword>
<keyword evidence="6" id="KW-0732">Signal</keyword>
<dbReference type="Pfam" id="PF08031">
    <property type="entry name" value="BBE"/>
    <property type="match status" value="1"/>
</dbReference>
<dbReference type="InterPro" id="IPR006094">
    <property type="entry name" value="Oxid_FAD_bind_N"/>
</dbReference>
<dbReference type="Proteomes" id="UP001567538">
    <property type="component" value="Unassembled WGS sequence"/>
</dbReference>
<dbReference type="InterPro" id="IPR016169">
    <property type="entry name" value="FAD-bd_PCMH_sub2"/>
</dbReference>
<dbReference type="Gene3D" id="3.30.465.10">
    <property type="match status" value="1"/>
</dbReference>